<keyword evidence="2" id="KW-1185">Reference proteome</keyword>
<sequence>MKAGFRDHYYTDANNPVLCSLVEKGLMQKSSRGWDEGCIYFYTTDVGKNCANSLTPEYNP</sequence>
<gene>
    <name evidence="1" type="ORF">GMO_10290</name>
</gene>
<dbReference type="AlphaFoldDB" id="G6XIT3"/>
<evidence type="ECO:0000313" key="1">
    <source>
        <dbReference type="EMBL" id="EHH68259.1"/>
    </source>
</evidence>
<accession>G6XIT3</accession>
<proteinExistence type="predicted"/>
<comment type="caution">
    <text evidence="1">The sequence shown here is derived from an EMBL/GenBank/DDBJ whole genome shotgun (WGS) entry which is preliminary data.</text>
</comment>
<name>G6XIT3_9PROT</name>
<reference evidence="1 2" key="1">
    <citation type="submission" date="2011-10" db="EMBL/GenBank/DDBJ databases">
        <title>Genome sequence of Gluconobacter morbifer G707, isolated from Drosophila gut.</title>
        <authorList>
            <person name="Lee W.-J."/>
            <person name="Kim E.-K."/>
        </authorList>
    </citation>
    <scope>NUCLEOTIDE SEQUENCE [LARGE SCALE GENOMIC DNA]</scope>
    <source>
        <strain evidence="1 2">G707</strain>
    </source>
</reference>
<dbReference type="Proteomes" id="UP000004949">
    <property type="component" value="Unassembled WGS sequence"/>
</dbReference>
<evidence type="ECO:0000313" key="2">
    <source>
        <dbReference type="Proteomes" id="UP000004949"/>
    </source>
</evidence>
<organism evidence="1 2">
    <name type="scientific">Gluconobacter morbifer G707</name>
    <dbReference type="NCBI Taxonomy" id="1088869"/>
    <lineage>
        <taxon>Bacteria</taxon>
        <taxon>Pseudomonadati</taxon>
        <taxon>Pseudomonadota</taxon>
        <taxon>Alphaproteobacteria</taxon>
        <taxon>Acetobacterales</taxon>
        <taxon>Acetobacteraceae</taxon>
        <taxon>Gluconobacter</taxon>
    </lineage>
</organism>
<dbReference type="EMBL" id="AGQV01000002">
    <property type="protein sequence ID" value="EHH68259.1"/>
    <property type="molecule type" value="Genomic_DNA"/>
</dbReference>
<protein>
    <submittedName>
        <fullName evidence="1">Uncharacterized protein</fullName>
    </submittedName>
</protein>
<dbReference type="STRING" id="1088869.GMO_10290"/>